<dbReference type="InterPro" id="IPR015815">
    <property type="entry name" value="HIBADH-related"/>
</dbReference>
<dbReference type="EMBL" id="JACPUR010000014">
    <property type="protein sequence ID" value="MBI3127058.1"/>
    <property type="molecule type" value="Genomic_DNA"/>
</dbReference>
<evidence type="ECO:0000256" key="3">
    <source>
        <dbReference type="PIRSR" id="PIRSR000103-1"/>
    </source>
</evidence>
<dbReference type="SUPFAM" id="SSF51735">
    <property type="entry name" value="NAD(P)-binding Rossmann-fold domains"/>
    <property type="match status" value="1"/>
</dbReference>
<feature type="domain" description="3-hydroxyisobutyrate dehydrogenase-like NAD-binding" evidence="5">
    <location>
        <begin position="166"/>
        <end position="286"/>
    </location>
</feature>
<feature type="active site" evidence="3">
    <location>
        <position position="172"/>
    </location>
</feature>
<evidence type="ECO:0000256" key="1">
    <source>
        <dbReference type="ARBA" id="ARBA00023002"/>
    </source>
</evidence>
<dbReference type="InterPro" id="IPR006115">
    <property type="entry name" value="6PGDH_NADP-bd"/>
</dbReference>
<evidence type="ECO:0000259" key="5">
    <source>
        <dbReference type="Pfam" id="PF14833"/>
    </source>
</evidence>
<evidence type="ECO:0000313" key="7">
    <source>
        <dbReference type="Proteomes" id="UP000782312"/>
    </source>
</evidence>
<dbReference type="PANTHER" id="PTHR43060:SF15">
    <property type="entry name" value="3-HYDROXYISOBUTYRATE DEHYDROGENASE-LIKE 1, MITOCHONDRIAL-RELATED"/>
    <property type="match status" value="1"/>
</dbReference>
<dbReference type="GO" id="GO:0050661">
    <property type="term" value="F:NADP binding"/>
    <property type="evidence" value="ECO:0007669"/>
    <property type="project" value="InterPro"/>
</dbReference>
<dbReference type="PANTHER" id="PTHR43060">
    <property type="entry name" value="3-HYDROXYISOBUTYRATE DEHYDROGENASE-LIKE 1, MITOCHONDRIAL-RELATED"/>
    <property type="match status" value="1"/>
</dbReference>
<keyword evidence="2" id="KW-0520">NAD</keyword>
<dbReference type="Pfam" id="PF14833">
    <property type="entry name" value="NAD_binding_11"/>
    <property type="match status" value="1"/>
</dbReference>
<feature type="domain" description="6-phosphogluconate dehydrogenase NADP-binding" evidence="4">
    <location>
        <begin position="5"/>
        <end position="163"/>
    </location>
</feature>
<dbReference type="GO" id="GO:0051287">
    <property type="term" value="F:NAD binding"/>
    <property type="evidence" value="ECO:0007669"/>
    <property type="project" value="InterPro"/>
</dbReference>
<dbReference type="SUPFAM" id="SSF48179">
    <property type="entry name" value="6-phosphogluconate dehydrogenase C-terminal domain-like"/>
    <property type="match status" value="1"/>
</dbReference>
<dbReference type="Gene3D" id="3.40.50.720">
    <property type="entry name" value="NAD(P)-binding Rossmann-like Domain"/>
    <property type="match status" value="1"/>
</dbReference>
<proteinExistence type="predicted"/>
<dbReference type="InterPro" id="IPR013328">
    <property type="entry name" value="6PGD_dom2"/>
</dbReference>
<sequence>MAERLGYIGLGKMGLALSRALIKDGHAVSGYDTDPARLKLLKEAGGTPCASAKEVAERSDVTFSILLKPEHIEGNLFGPNSLTEAKKKGLIHVEMSTMYPSWQAELAKKLEAHGVEMLDAPISGSHPKVDDRTISIMVGGKREVFDRVHPILKPLASGVDYTGPSGTGATMKVVTNLYVNSSVALLCEMILLGERCGLSHETMMTCLRKGSVRGAMLEQTAPRIMGRDFAPRGAVEIFVKDMGMAVKLAKEKGFDLQVVKAAREMFQRAEAAGWAKDDATRVLEVYEGKDRKG</sequence>
<gene>
    <name evidence="6" type="ORF">HYZ11_05595</name>
</gene>
<dbReference type="Pfam" id="PF03446">
    <property type="entry name" value="NAD_binding_2"/>
    <property type="match status" value="1"/>
</dbReference>
<dbReference type="AlphaFoldDB" id="A0A932HXW9"/>
<dbReference type="Proteomes" id="UP000782312">
    <property type="component" value="Unassembled WGS sequence"/>
</dbReference>
<name>A0A932HXW9_UNCTE</name>
<evidence type="ECO:0000313" key="6">
    <source>
        <dbReference type="EMBL" id="MBI3127058.1"/>
    </source>
</evidence>
<dbReference type="InterPro" id="IPR036291">
    <property type="entry name" value="NAD(P)-bd_dom_sf"/>
</dbReference>
<evidence type="ECO:0000256" key="2">
    <source>
        <dbReference type="ARBA" id="ARBA00023027"/>
    </source>
</evidence>
<dbReference type="InterPro" id="IPR008927">
    <property type="entry name" value="6-PGluconate_DH-like_C_sf"/>
</dbReference>
<protein>
    <submittedName>
        <fullName evidence="6">NAD(P)-dependent oxidoreductase</fullName>
    </submittedName>
</protein>
<keyword evidence="1" id="KW-0560">Oxidoreductase</keyword>
<comment type="caution">
    <text evidence="6">The sequence shown here is derived from an EMBL/GenBank/DDBJ whole genome shotgun (WGS) entry which is preliminary data.</text>
</comment>
<dbReference type="PIRSF" id="PIRSF000103">
    <property type="entry name" value="HIBADH"/>
    <property type="match status" value="1"/>
</dbReference>
<reference evidence="6" key="1">
    <citation type="submission" date="2020-07" db="EMBL/GenBank/DDBJ databases">
        <title>Huge and variable diversity of episymbiotic CPR bacteria and DPANN archaea in groundwater ecosystems.</title>
        <authorList>
            <person name="He C.Y."/>
            <person name="Keren R."/>
            <person name="Whittaker M."/>
            <person name="Farag I.F."/>
            <person name="Doudna J."/>
            <person name="Cate J.H.D."/>
            <person name="Banfield J.F."/>
        </authorList>
    </citation>
    <scope>NUCLEOTIDE SEQUENCE</scope>
    <source>
        <strain evidence="6">NC_groundwater_763_Ag_S-0.2um_68_21</strain>
    </source>
</reference>
<evidence type="ECO:0000259" key="4">
    <source>
        <dbReference type="Pfam" id="PF03446"/>
    </source>
</evidence>
<organism evidence="6 7">
    <name type="scientific">Tectimicrobiota bacterium</name>
    <dbReference type="NCBI Taxonomy" id="2528274"/>
    <lineage>
        <taxon>Bacteria</taxon>
        <taxon>Pseudomonadati</taxon>
        <taxon>Nitrospinota/Tectimicrobiota group</taxon>
        <taxon>Candidatus Tectimicrobiota</taxon>
    </lineage>
</organism>
<accession>A0A932HXW9</accession>
<dbReference type="InterPro" id="IPR029154">
    <property type="entry name" value="HIBADH-like_NADP-bd"/>
</dbReference>
<dbReference type="Gene3D" id="1.10.1040.10">
    <property type="entry name" value="N-(1-d-carboxylethyl)-l-norvaline Dehydrogenase, domain 2"/>
    <property type="match status" value="1"/>
</dbReference>
<dbReference type="GO" id="GO:0016491">
    <property type="term" value="F:oxidoreductase activity"/>
    <property type="evidence" value="ECO:0007669"/>
    <property type="project" value="UniProtKB-KW"/>
</dbReference>